<dbReference type="GeneID" id="35604606"/>
<gene>
    <name evidence="2" type="ORF">RCC_09537</name>
</gene>
<feature type="region of interest" description="Disordered" evidence="1">
    <location>
        <begin position="1"/>
        <end position="66"/>
    </location>
</feature>
<keyword evidence="3" id="KW-1185">Reference proteome</keyword>
<evidence type="ECO:0000256" key="1">
    <source>
        <dbReference type="SAM" id="MobiDB-lite"/>
    </source>
</evidence>
<feature type="region of interest" description="Disordered" evidence="1">
    <location>
        <begin position="235"/>
        <end position="282"/>
    </location>
</feature>
<dbReference type="OrthoDB" id="3645041at2759"/>
<evidence type="ECO:0000313" key="2">
    <source>
        <dbReference type="EMBL" id="CZT23823.1"/>
    </source>
</evidence>
<reference evidence="2 3" key="1">
    <citation type="submission" date="2016-03" db="EMBL/GenBank/DDBJ databases">
        <authorList>
            <person name="Ploux O."/>
        </authorList>
    </citation>
    <scope>NUCLEOTIDE SEQUENCE [LARGE SCALE GENOMIC DNA]</scope>
    <source>
        <strain evidence="2 3">URUG2</strain>
    </source>
</reference>
<dbReference type="AlphaFoldDB" id="A0A2D3V762"/>
<dbReference type="RefSeq" id="XP_023630547.1">
    <property type="nucleotide sequence ID" value="XM_023774779.1"/>
</dbReference>
<evidence type="ECO:0000313" key="3">
    <source>
        <dbReference type="Proteomes" id="UP000225277"/>
    </source>
</evidence>
<proteinExistence type="predicted"/>
<accession>A0A2D3V762</accession>
<feature type="compositionally biased region" description="Basic and acidic residues" evidence="1">
    <location>
        <begin position="235"/>
        <end position="248"/>
    </location>
</feature>
<protein>
    <submittedName>
        <fullName evidence="2">Uncharacterized protein</fullName>
    </submittedName>
</protein>
<feature type="compositionally biased region" description="Low complexity" evidence="1">
    <location>
        <begin position="48"/>
        <end position="59"/>
    </location>
</feature>
<dbReference type="EMBL" id="FJUY01000018">
    <property type="protein sequence ID" value="CZT23823.1"/>
    <property type="molecule type" value="Genomic_DNA"/>
</dbReference>
<name>A0A2D3V762_9PEZI</name>
<feature type="region of interest" description="Disordered" evidence="1">
    <location>
        <begin position="100"/>
        <end position="122"/>
    </location>
</feature>
<sequence>MLPPAAEDNPRCHSRSGTKHAANPRADSPMEMPARKHRAKKTAEKRPPAASSSSATNPSRADTYRYELPSFDDLPVGKAMHFDDGFGEDWADLEADLDHLHGHTQGPRETLHQRKLTSPLPRDAQLHQRDWLILRADVASTLVSRAKTAQKAGKSFQTFEENERKIDSKAVNEEDPKKRTLLIRSAVDNALRLAILDKLAPRLCVEIWGTPWTPRAEDIPAASIATLPAAYRREGYKDDPDRTVRKLGEGGLFGRPVFSDEDSDASSGSVDLGEHLWNPPEE</sequence>
<dbReference type="Proteomes" id="UP000225277">
    <property type="component" value="Unassembled WGS sequence"/>
</dbReference>
<organism evidence="2 3">
    <name type="scientific">Ramularia collo-cygni</name>
    <dbReference type="NCBI Taxonomy" id="112498"/>
    <lineage>
        <taxon>Eukaryota</taxon>
        <taxon>Fungi</taxon>
        <taxon>Dikarya</taxon>
        <taxon>Ascomycota</taxon>
        <taxon>Pezizomycotina</taxon>
        <taxon>Dothideomycetes</taxon>
        <taxon>Dothideomycetidae</taxon>
        <taxon>Mycosphaerellales</taxon>
        <taxon>Mycosphaerellaceae</taxon>
        <taxon>Ramularia</taxon>
    </lineage>
</organism>